<evidence type="ECO:0000256" key="1">
    <source>
        <dbReference type="SAM" id="MobiDB-lite"/>
    </source>
</evidence>
<dbReference type="OrthoDB" id="2156052at2759"/>
<feature type="region of interest" description="Disordered" evidence="1">
    <location>
        <begin position="314"/>
        <end position="403"/>
    </location>
</feature>
<dbReference type="RefSeq" id="XP_033530839.1">
    <property type="nucleotide sequence ID" value="XM_033674107.1"/>
</dbReference>
<gene>
    <name evidence="2 4" type="ORF">P152DRAFT_172672</name>
</gene>
<accession>A0A6G1FU25</accession>
<sequence>MQSGFVSERHFTSVHTLQESGETVRKRSLSSELDLHHFQRTTVEDPVALIIQQMNTDRRLQQEFGLQGLISFENHANALCPDTQLAEGIDQLPLSGNPPRRSACLHAKANESMAVHPAESAPTTHIRSSRPRADQFCVYNKSIRNQENRIPAFVMEYKAPHNLPLGYIYEGLDDMKLEDVIRYQESDAPRNRFRRLIAAIITQAFSYMINAGVEYGCVCTGEAFIFLRVPEMDPGTVHYFLSVPTGDVGGPTEWVPDSDDPNRLHLTAVGQMLAFTLQALKSPPRNQSWRSQAANLLNSWEVVYAELLDTIPLQDAPPSEYRPPRDDGFLRMSPVRLRRRPVTTGSSSCVRLQSHENSSDDELDPDTPSRERPLPRHSARTQATARSSSGADLHGGTSSGGQHCTQKCLLGLVNRGLLDMSCPNARDHGKSYHRICLSTFVSLVRRQLSEDLDTDCMPIGPPGSCGILFRIRLRSHGYTIAAKATDFAHRLKHEATLYDSLRPIQGSGIVPVYLGNIDLSTPYYYEGIAKLDHMMLMSFGGELLSTHLTTENRPRILRLIRSSIQAVASLGIVHNDLALRNMLWNEETGKVMLIDFERAQFIEQRPALGTISANRKRKRDPNACVTKRRGSASVKEMQQVTLS</sequence>
<protein>
    <recommendedName>
        <fullName evidence="5">Protein kinase domain-containing protein</fullName>
    </recommendedName>
</protein>
<proteinExistence type="predicted"/>
<dbReference type="SUPFAM" id="SSF56112">
    <property type="entry name" value="Protein kinase-like (PK-like)"/>
    <property type="match status" value="1"/>
</dbReference>
<dbReference type="Proteomes" id="UP000504638">
    <property type="component" value="Unplaced"/>
</dbReference>
<organism evidence="2">
    <name type="scientific">Eremomyces bilateralis CBS 781.70</name>
    <dbReference type="NCBI Taxonomy" id="1392243"/>
    <lineage>
        <taxon>Eukaryota</taxon>
        <taxon>Fungi</taxon>
        <taxon>Dikarya</taxon>
        <taxon>Ascomycota</taxon>
        <taxon>Pezizomycotina</taxon>
        <taxon>Dothideomycetes</taxon>
        <taxon>Dothideomycetes incertae sedis</taxon>
        <taxon>Eremomycetales</taxon>
        <taxon>Eremomycetaceae</taxon>
        <taxon>Eremomyces</taxon>
    </lineage>
</organism>
<dbReference type="PANTHER" id="PTHR37171">
    <property type="entry name" value="SERINE/THREONINE-PROTEIN KINASE YRZF-RELATED"/>
    <property type="match status" value="1"/>
</dbReference>
<dbReference type="PANTHER" id="PTHR37171:SF1">
    <property type="entry name" value="SERINE_THREONINE-PROTEIN KINASE YRZF-RELATED"/>
    <property type="match status" value="1"/>
</dbReference>
<feature type="compositionally biased region" description="Low complexity" evidence="1">
    <location>
        <begin position="380"/>
        <end position="391"/>
    </location>
</feature>
<evidence type="ECO:0000313" key="4">
    <source>
        <dbReference type="RefSeq" id="XP_033530839.1"/>
    </source>
</evidence>
<evidence type="ECO:0000313" key="3">
    <source>
        <dbReference type="Proteomes" id="UP000504638"/>
    </source>
</evidence>
<reference evidence="2 4" key="1">
    <citation type="submission" date="2020-01" db="EMBL/GenBank/DDBJ databases">
        <authorList>
            <consortium name="DOE Joint Genome Institute"/>
            <person name="Haridas S."/>
            <person name="Albert R."/>
            <person name="Binder M."/>
            <person name="Bloem J."/>
            <person name="Labutti K."/>
            <person name="Salamov A."/>
            <person name="Andreopoulos B."/>
            <person name="Baker S.E."/>
            <person name="Barry K."/>
            <person name="Bills G."/>
            <person name="Bluhm B.H."/>
            <person name="Cannon C."/>
            <person name="Castanera R."/>
            <person name="Culley D.E."/>
            <person name="Daum C."/>
            <person name="Ezra D."/>
            <person name="Gonzalez J.B."/>
            <person name="Henrissat B."/>
            <person name="Kuo A."/>
            <person name="Liang C."/>
            <person name="Lipzen A."/>
            <person name="Lutzoni F."/>
            <person name="Magnuson J."/>
            <person name="Mondo S."/>
            <person name="Nolan M."/>
            <person name="Ohm R."/>
            <person name="Pangilinan J."/>
            <person name="Park H.-J."/>
            <person name="Ramirez L."/>
            <person name="Alfaro M."/>
            <person name="Sun H."/>
            <person name="Tritt A."/>
            <person name="Yoshinaga Y."/>
            <person name="Zwiers L.-H."/>
            <person name="Turgeon B.G."/>
            <person name="Goodwin S.B."/>
            <person name="Spatafora J.W."/>
            <person name="Crous P.W."/>
            <person name="Grigoriev I.V."/>
        </authorList>
    </citation>
    <scope>NUCLEOTIDE SEQUENCE</scope>
    <source>
        <strain evidence="2 4">CBS 781.70</strain>
    </source>
</reference>
<dbReference type="InterPro" id="IPR052396">
    <property type="entry name" value="Meiotic_Drive_Suppr_Kinase"/>
</dbReference>
<dbReference type="AlphaFoldDB" id="A0A6G1FU25"/>
<reference evidence="4" key="2">
    <citation type="submission" date="2020-04" db="EMBL/GenBank/DDBJ databases">
        <authorList>
            <consortium name="NCBI Genome Project"/>
        </authorList>
    </citation>
    <scope>NUCLEOTIDE SEQUENCE</scope>
    <source>
        <strain evidence="4">CBS 781.70</strain>
    </source>
</reference>
<dbReference type="InterPro" id="IPR011009">
    <property type="entry name" value="Kinase-like_dom_sf"/>
</dbReference>
<evidence type="ECO:0008006" key="5">
    <source>
        <dbReference type="Google" id="ProtNLM"/>
    </source>
</evidence>
<dbReference type="Gene3D" id="1.10.510.10">
    <property type="entry name" value="Transferase(Phosphotransferase) domain 1"/>
    <property type="match status" value="1"/>
</dbReference>
<feature type="region of interest" description="Disordered" evidence="1">
    <location>
        <begin position="613"/>
        <end position="643"/>
    </location>
</feature>
<reference evidence="4" key="3">
    <citation type="submission" date="2025-04" db="UniProtKB">
        <authorList>
            <consortium name="RefSeq"/>
        </authorList>
    </citation>
    <scope>IDENTIFICATION</scope>
    <source>
        <strain evidence="4">CBS 781.70</strain>
    </source>
</reference>
<name>A0A6G1FU25_9PEZI</name>
<dbReference type="GeneID" id="54414677"/>
<keyword evidence="3" id="KW-1185">Reference proteome</keyword>
<evidence type="ECO:0000313" key="2">
    <source>
        <dbReference type="EMBL" id="KAF1809208.1"/>
    </source>
</evidence>
<dbReference type="EMBL" id="ML975175">
    <property type="protein sequence ID" value="KAF1809208.1"/>
    <property type="molecule type" value="Genomic_DNA"/>
</dbReference>